<accession>A0A497ESD1</accession>
<dbReference type="Proteomes" id="UP000278475">
    <property type="component" value="Unassembled WGS sequence"/>
</dbReference>
<reference evidence="2 3" key="1">
    <citation type="submission" date="2018-06" db="EMBL/GenBank/DDBJ databases">
        <title>Extensive metabolic versatility and redundancy in microbially diverse, dynamic hydrothermal sediments.</title>
        <authorList>
            <person name="Dombrowski N."/>
            <person name="Teske A."/>
            <person name="Baker B.J."/>
        </authorList>
    </citation>
    <scope>NUCLEOTIDE SEQUENCE [LARGE SCALE GENOMIC DNA]</scope>
    <source>
        <strain evidence="2">B66_G16</strain>
    </source>
</reference>
<dbReference type="EMBL" id="QMQV01000033">
    <property type="protein sequence ID" value="RLE49488.1"/>
    <property type="molecule type" value="Genomic_DNA"/>
</dbReference>
<feature type="transmembrane region" description="Helical" evidence="1">
    <location>
        <begin position="7"/>
        <end position="29"/>
    </location>
</feature>
<evidence type="ECO:0000313" key="2">
    <source>
        <dbReference type="EMBL" id="RLE49488.1"/>
    </source>
</evidence>
<keyword evidence="1" id="KW-1133">Transmembrane helix</keyword>
<name>A0A497ESD1_9CREN</name>
<keyword evidence="1" id="KW-0472">Membrane</keyword>
<gene>
    <name evidence="2" type="ORF">DRJ31_04770</name>
</gene>
<evidence type="ECO:0000256" key="1">
    <source>
        <dbReference type="SAM" id="Phobius"/>
    </source>
</evidence>
<protein>
    <submittedName>
        <fullName evidence="2">Uncharacterized protein</fullName>
    </submittedName>
</protein>
<keyword evidence="1" id="KW-0812">Transmembrane</keyword>
<comment type="caution">
    <text evidence="2">The sequence shown here is derived from an EMBL/GenBank/DDBJ whole genome shotgun (WGS) entry which is preliminary data.</text>
</comment>
<sequence>MLFCCEMLGLLKLAPIVFGIILIVLWAVLTLRHPKLENPSDLTGLQQNLVAVIENTSVRTALLTAGLISIAFGLT</sequence>
<organism evidence="2 3">
    <name type="scientific">Thermoproteota archaeon</name>
    <dbReference type="NCBI Taxonomy" id="2056631"/>
    <lineage>
        <taxon>Archaea</taxon>
        <taxon>Thermoproteota</taxon>
    </lineage>
</organism>
<evidence type="ECO:0000313" key="3">
    <source>
        <dbReference type="Proteomes" id="UP000278475"/>
    </source>
</evidence>
<proteinExistence type="predicted"/>
<dbReference type="AlphaFoldDB" id="A0A497ESD1"/>